<dbReference type="RefSeq" id="WP_311939041.1">
    <property type="nucleotide sequence ID" value="NZ_JAVSCS010000021.1"/>
</dbReference>
<accession>A0ABV3PJP5</accession>
<feature type="chain" id="PRO_5046239722" description="PepSY domain-containing protein" evidence="1">
    <location>
        <begin position="33"/>
        <end position="111"/>
    </location>
</feature>
<comment type="caution">
    <text evidence="2">The sequence shown here is derived from an EMBL/GenBank/DDBJ whole genome shotgun (WGS) entry which is preliminary data.</text>
</comment>
<name>A0ABV3PJP5_9HYPH</name>
<evidence type="ECO:0000313" key="2">
    <source>
        <dbReference type="EMBL" id="MEW9305857.1"/>
    </source>
</evidence>
<sequence length="111" mass="11944">MTAFSAKAFSIRSGACAGLLLTIACFMPPLEAAMAGPAHHGQPSGVLIRRPGAHSFKDISAAVAREVPGRILRVRELRRGGRLLYMVRVLRPDGKRRDVLVDAVTLALVDK</sequence>
<protein>
    <recommendedName>
        <fullName evidence="4">PepSY domain-containing protein</fullName>
    </recommendedName>
</protein>
<proteinExistence type="predicted"/>
<dbReference type="EMBL" id="JBFNQD010000002">
    <property type="protein sequence ID" value="MEW9305857.1"/>
    <property type="molecule type" value="Genomic_DNA"/>
</dbReference>
<keyword evidence="1" id="KW-0732">Signal</keyword>
<feature type="signal peptide" evidence="1">
    <location>
        <begin position="1"/>
        <end position="32"/>
    </location>
</feature>
<evidence type="ECO:0000256" key="1">
    <source>
        <dbReference type="SAM" id="SignalP"/>
    </source>
</evidence>
<evidence type="ECO:0008006" key="4">
    <source>
        <dbReference type="Google" id="ProtNLM"/>
    </source>
</evidence>
<reference evidence="2 3" key="1">
    <citation type="submission" date="2024-07" db="EMBL/GenBank/DDBJ databases">
        <title>Description of Labrys sedimenti sp. nov., isolated from a diclofenac-degrading enrichment culture.</title>
        <authorList>
            <person name="Tancsics A."/>
            <person name="Csepanyi A."/>
        </authorList>
    </citation>
    <scope>NUCLEOTIDE SEQUENCE [LARGE SCALE GENOMIC DNA]</scope>
    <source>
        <strain evidence="2 3">LMG 23578</strain>
    </source>
</reference>
<dbReference type="Proteomes" id="UP001555786">
    <property type="component" value="Unassembled WGS sequence"/>
</dbReference>
<dbReference type="PROSITE" id="PS51257">
    <property type="entry name" value="PROKAR_LIPOPROTEIN"/>
    <property type="match status" value="1"/>
</dbReference>
<organism evidence="2 3">
    <name type="scientific">Labrys neptuniae</name>
    <dbReference type="NCBI Taxonomy" id="376174"/>
    <lineage>
        <taxon>Bacteria</taxon>
        <taxon>Pseudomonadati</taxon>
        <taxon>Pseudomonadota</taxon>
        <taxon>Alphaproteobacteria</taxon>
        <taxon>Hyphomicrobiales</taxon>
        <taxon>Xanthobacteraceae</taxon>
        <taxon>Labrys</taxon>
    </lineage>
</organism>
<evidence type="ECO:0000313" key="3">
    <source>
        <dbReference type="Proteomes" id="UP001555786"/>
    </source>
</evidence>
<keyword evidence="3" id="KW-1185">Reference proteome</keyword>
<gene>
    <name evidence="2" type="ORF">ABXS05_09945</name>
</gene>